<feature type="domain" description="EamA" evidence="8">
    <location>
        <begin position="7"/>
        <end position="138"/>
    </location>
</feature>
<feature type="transmembrane region" description="Helical" evidence="6">
    <location>
        <begin position="149"/>
        <end position="167"/>
    </location>
</feature>
<proteinExistence type="inferred from homology"/>
<dbReference type="Pfam" id="PF00892">
    <property type="entry name" value="EamA"/>
    <property type="match status" value="2"/>
</dbReference>
<dbReference type="EMBL" id="FORA01000001">
    <property type="protein sequence ID" value="SFI39649.1"/>
    <property type="molecule type" value="Genomic_DNA"/>
</dbReference>
<feature type="transmembrane region" description="Helical" evidence="6">
    <location>
        <begin position="179"/>
        <end position="197"/>
    </location>
</feature>
<reference evidence="9 10" key="1">
    <citation type="submission" date="2016-10" db="EMBL/GenBank/DDBJ databases">
        <authorList>
            <person name="de Groot N.N."/>
        </authorList>
    </citation>
    <scope>NUCLEOTIDE SEQUENCE [LARGE SCALE GENOMIC DNA]</scope>
    <source>
        <strain evidence="9 10">DSM 19073</strain>
    </source>
</reference>
<feature type="domain" description="EamA" evidence="8">
    <location>
        <begin position="148"/>
        <end position="277"/>
    </location>
</feature>
<keyword evidence="4 6" id="KW-1133">Transmembrane helix</keyword>
<evidence type="ECO:0000256" key="2">
    <source>
        <dbReference type="ARBA" id="ARBA00009853"/>
    </source>
</evidence>
<sequence length="284" mass="30596">MTPQTLRAALWMLGAIASFTSMAVGGRAVSHALDTFEIMMYRSVTGVVVMVTIIVLTRRTADIRRDYLGQHLIRNICHFTGQNLWFLAITLIPLAQVFALEFTSPIWVLLLAPLILGEKVRPIQLVVAAAGFGGVLLVADPFGGSLSPGLLWAGLAAVSFALTNLLTRRLTRHETVAGILFWLTVLQLMFGLATAGFDGDIALPDATTLPWVVMIGLAGLCAHWCLTNALSLAPASTIMPIDFARLPLIATIGALFYAEPLDPMVLLGGTIVFFAAWANLRLAR</sequence>
<dbReference type="AlphaFoldDB" id="A0A1I3HVM2"/>
<feature type="signal peptide" evidence="7">
    <location>
        <begin position="1"/>
        <end position="23"/>
    </location>
</feature>
<keyword evidence="10" id="KW-1185">Reference proteome</keyword>
<dbReference type="GO" id="GO:0016020">
    <property type="term" value="C:membrane"/>
    <property type="evidence" value="ECO:0007669"/>
    <property type="project" value="UniProtKB-SubCell"/>
</dbReference>
<dbReference type="Proteomes" id="UP000199110">
    <property type="component" value="Unassembled WGS sequence"/>
</dbReference>
<evidence type="ECO:0000256" key="6">
    <source>
        <dbReference type="SAM" id="Phobius"/>
    </source>
</evidence>
<evidence type="ECO:0000256" key="7">
    <source>
        <dbReference type="SAM" id="SignalP"/>
    </source>
</evidence>
<comment type="similarity">
    <text evidence="2">Belongs to the drug/metabolite transporter (DMT) superfamily. 10 TMS drug/metabolite exporter (DME) (TC 2.A.7.3) family.</text>
</comment>
<dbReference type="PANTHER" id="PTHR22911:SF6">
    <property type="entry name" value="SOLUTE CARRIER FAMILY 35 MEMBER G1"/>
    <property type="match status" value="1"/>
</dbReference>
<dbReference type="RefSeq" id="WP_281243791.1">
    <property type="nucleotide sequence ID" value="NZ_FORA01000001.1"/>
</dbReference>
<evidence type="ECO:0000256" key="5">
    <source>
        <dbReference type="ARBA" id="ARBA00023136"/>
    </source>
</evidence>
<evidence type="ECO:0000313" key="9">
    <source>
        <dbReference type="EMBL" id="SFI39649.1"/>
    </source>
</evidence>
<dbReference type="STRING" id="390807.SAMN04488095_0721"/>
<keyword evidence="5 6" id="KW-0472">Membrane</keyword>
<evidence type="ECO:0000256" key="3">
    <source>
        <dbReference type="ARBA" id="ARBA00022692"/>
    </source>
</evidence>
<keyword evidence="3 6" id="KW-0812">Transmembrane</keyword>
<feature type="transmembrane region" description="Helical" evidence="6">
    <location>
        <begin position="264"/>
        <end position="283"/>
    </location>
</feature>
<feature type="transmembrane region" description="Helical" evidence="6">
    <location>
        <begin position="238"/>
        <end position="258"/>
    </location>
</feature>
<evidence type="ECO:0000256" key="4">
    <source>
        <dbReference type="ARBA" id="ARBA00022989"/>
    </source>
</evidence>
<comment type="subcellular location">
    <subcellularLocation>
        <location evidence="1">Membrane</location>
        <topology evidence="1">Multi-pass membrane protein</topology>
    </subcellularLocation>
</comment>
<dbReference type="InterPro" id="IPR000620">
    <property type="entry name" value="EamA_dom"/>
</dbReference>
<dbReference type="InterPro" id="IPR037185">
    <property type="entry name" value="EmrE-like"/>
</dbReference>
<protein>
    <submittedName>
        <fullName evidence="9">EamA domain-containing membrane protein RarD</fullName>
    </submittedName>
</protein>
<dbReference type="SUPFAM" id="SSF103481">
    <property type="entry name" value="Multidrug resistance efflux transporter EmrE"/>
    <property type="match status" value="2"/>
</dbReference>
<gene>
    <name evidence="9" type="ORF">SAMN04488095_0721</name>
</gene>
<organism evidence="9 10">
    <name type="scientific">Jannaschia pohangensis</name>
    <dbReference type="NCBI Taxonomy" id="390807"/>
    <lineage>
        <taxon>Bacteria</taxon>
        <taxon>Pseudomonadati</taxon>
        <taxon>Pseudomonadota</taxon>
        <taxon>Alphaproteobacteria</taxon>
        <taxon>Rhodobacterales</taxon>
        <taxon>Roseobacteraceae</taxon>
        <taxon>Jannaschia</taxon>
    </lineage>
</organism>
<feature type="transmembrane region" description="Helical" evidence="6">
    <location>
        <begin position="209"/>
        <end position="226"/>
    </location>
</feature>
<dbReference type="PANTHER" id="PTHR22911">
    <property type="entry name" value="ACYL-MALONYL CONDENSING ENZYME-RELATED"/>
    <property type="match status" value="1"/>
</dbReference>
<evidence type="ECO:0000259" key="8">
    <source>
        <dbReference type="Pfam" id="PF00892"/>
    </source>
</evidence>
<evidence type="ECO:0000256" key="1">
    <source>
        <dbReference type="ARBA" id="ARBA00004141"/>
    </source>
</evidence>
<feature type="transmembrane region" description="Helical" evidence="6">
    <location>
        <begin position="38"/>
        <end position="56"/>
    </location>
</feature>
<evidence type="ECO:0000313" key="10">
    <source>
        <dbReference type="Proteomes" id="UP000199110"/>
    </source>
</evidence>
<keyword evidence="7" id="KW-0732">Signal</keyword>
<accession>A0A1I3HVM2</accession>
<name>A0A1I3HVM2_9RHOB</name>
<feature type="chain" id="PRO_5011589540" evidence="7">
    <location>
        <begin position="24"/>
        <end position="284"/>
    </location>
</feature>